<gene>
    <name evidence="1" type="ORF">RHMOL_Rhmol01G0008700</name>
</gene>
<evidence type="ECO:0000313" key="2">
    <source>
        <dbReference type="Proteomes" id="UP001062846"/>
    </source>
</evidence>
<keyword evidence="2" id="KW-1185">Reference proteome</keyword>
<organism evidence="1 2">
    <name type="scientific">Rhododendron molle</name>
    <name type="common">Chinese azalea</name>
    <name type="synonym">Azalea mollis</name>
    <dbReference type="NCBI Taxonomy" id="49168"/>
    <lineage>
        <taxon>Eukaryota</taxon>
        <taxon>Viridiplantae</taxon>
        <taxon>Streptophyta</taxon>
        <taxon>Embryophyta</taxon>
        <taxon>Tracheophyta</taxon>
        <taxon>Spermatophyta</taxon>
        <taxon>Magnoliopsida</taxon>
        <taxon>eudicotyledons</taxon>
        <taxon>Gunneridae</taxon>
        <taxon>Pentapetalae</taxon>
        <taxon>asterids</taxon>
        <taxon>Ericales</taxon>
        <taxon>Ericaceae</taxon>
        <taxon>Ericoideae</taxon>
        <taxon>Rhodoreae</taxon>
        <taxon>Rhododendron</taxon>
    </lineage>
</organism>
<sequence length="76" mass="8751">MVIVDDYSSDCFLLNIISQKKIDLTPWEKVPYQLWVLSAPPTDDNCIVGFVGEDSHSITFCRTSDVEWAEHFLTRN</sequence>
<dbReference type="EMBL" id="CM046388">
    <property type="protein sequence ID" value="KAI8570118.1"/>
    <property type="molecule type" value="Genomic_DNA"/>
</dbReference>
<dbReference type="Proteomes" id="UP001062846">
    <property type="component" value="Chromosome 1"/>
</dbReference>
<accession>A0ACC0PZB6</accession>
<protein>
    <submittedName>
        <fullName evidence="1">Uncharacterized protein</fullName>
    </submittedName>
</protein>
<name>A0ACC0PZB6_RHOML</name>
<reference evidence="1" key="1">
    <citation type="submission" date="2022-02" db="EMBL/GenBank/DDBJ databases">
        <title>Plant Genome Project.</title>
        <authorList>
            <person name="Zhang R.-G."/>
        </authorList>
    </citation>
    <scope>NUCLEOTIDE SEQUENCE</scope>
    <source>
        <strain evidence="1">AT1</strain>
    </source>
</reference>
<comment type="caution">
    <text evidence="1">The sequence shown here is derived from an EMBL/GenBank/DDBJ whole genome shotgun (WGS) entry which is preliminary data.</text>
</comment>
<proteinExistence type="predicted"/>
<evidence type="ECO:0000313" key="1">
    <source>
        <dbReference type="EMBL" id="KAI8570118.1"/>
    </source>
</evidence>